<organism evidence="1 2">
    <name type="scientific">Desulfuromusa kysingii</name>
    <dbReference type="NCBI Taxonomy" id="37625"/>
    <lineage>
        <taxon>Bacteria</taxon>
        <taxon>Pseudomonadati</taxon>
        <taxon>Thermodesulfobacteriota</taxon>
        <taxon>Desulfuromonadia</taxon>
        <taxon>Desulfuromonadales</taxon>
        <taxon>Geopsychrobacteraceae</taxon>
        <taxon>Desulfuromusa</taxon>
    </lineage>
</organism>
<accession>A0A1H4C6K7</accession>
<reference evidence="1 2" key="1">
    <citation type="submission" date="2016-10" db="EMBL/GenBank/DDBJ databases">
        <authorList>
            <person name="de Groot N.N."/>
        </authorList>
    </citation>
    <scope>NUCLEOTIDE SEQUENCE [LARGE SCALE GENOMIC DNA]</scope>
    <source>
        <strain evidence="1 2">DSM 7343</strain>
    </source>
</reference>
<gene>
    <name evidence="1" type="ORF">SAMN05660420_02455</name>
</gene>
<dbReference type="OrthoDB" id="5387698at2"/>
<dbReference type="STRING" id="37625.SAMN05660420_02455"/>
<keyword evidence="2" id="KW-1185">Reference proteome</keyword>
<dbReference type="EMBL" id="FNQN01000007">
    <property type="protein sequence ID" value="SEA55933.1"/>
    <property type="molecule type" value="Genomic_DNA"/>
</dbReference>
<dbReference type="RefSeq" id="WP_092348911.1">
    <property type="nucleotide sequence ID" value="NZ_FNQN01000007.1"/>
</dbReference>
<sequence length="69" mass="7668">MCKKSKNPCRNIVSFRVTDLERQSLEQLSLDSGMNVSTLMREIVGTLEGSFSNVLLNEGKQTKMMSAGK</sequence>
<dbReference type="Proteomes" id="UP000199409">
    <property type="component" value="Unassembled WGS sequence"/>
</dbReference>
<proteinExistence type="predicted"/>
<protein>
    <recommendedName>
        <fullName evidence="3">Ribbon-helix-helix protein, copG family</fullName>
    </recommendedName>
</protein>
<dbReference type="AlphaFoldDB" id="A0A1H4C6K7"/>
<evidence type="ECO:0000313" key="1">
    <source>
        <dbReference type="EMBL" id="SEA55933.1"/>
    </source>
</evidence>
<evidence type="ECO:0008006" key="3">
    <source>
        <dbReference type="Google" id="ProtNLM"/>
    </source>
</evidence>
<evidence type="ECO:0000313" key="2">
    <source>
        <dbReference type="Proteomes" id="UP000199409"/>
    </source>
</evidence>
<name>A0A1H4C6K7_9BACT</name>